<reference evidence="6" key="1">
    <citation type="submission" date="2017-02" db="UniProtKB">
        <authorList>
            <consortium name="WormBaseParasite"/>
        </authorList>
    </citation>
    <scope>IDENTIFICATION</scope>
</reference>
<dbReference type="Gene3D" id="1.10.357.40">
    <property type="entry name" value="YbiA-like"/>
    <property type="match status" value="1"/>
</dbReference>
<dbReference type="EMBL" id="UYYG01000045">
    <property type="protein sequence ID" value="VDN52122.1"/>
    <property type="molecule type" value="Genomic_DNA"/>
</dbReference>
<dbReference type="Proteomes" id="UP000274756">
    <property type="component" value="Unassembled WGS sequence"/>
</dbReference>
<keyword evidence="5" id="KW-1185">Reference proteome</keyword>
<reference evidence="3 5" key="2">
    <citation type="submission" date="2018-11" db="EMBL/GenBank/DDBJ databases">
        <authorList>
            <consortium name="Pathogen Informatics"/>
        </authorList>
    </citation>
    <scope>NUCLEOTIDE SEQUENCE [LARGE SCALE GENOMIC DNA]</scope>
</reference>
<feature type="region of interest" description="Disordered" evidence="1">
    <location>
        <begin position="64"/>
        <end position="92"/>
    </location>
</feature>
<evidence type="ECO:0000313" key="5">
    <source>
        <dbReference type="Proteomes" id="UP000274756"/>
    </source>
</evidence>
<name>A0A0N4UJW0_DRAME</name>
<feature type="domain" description="NADAR" evidence="2">
    <location>
        <begin position="112"/>
        <end position="286"/>
    </location>
</feature>
<dbReference type="Pfam" id="PF08719">
    <property type="entry name" value="NADAR"/>
    <property type="match status" value="1"/>
</dbReference>
<dbReference type="WBParaSite" id="DME_0000797001-mRNA-1">
    <property type="protein sequence ID" value="DME_0000797001-mRNA-1"/>
    <property type="gene ID" value="DME_0000797001"/>
</dbReference>
<evidence type="ECO:0000313" key="3">
    <source>
        <dbReference type="EMBL" id="VDN52122.1"/>
    </source>
</evidence>
<evidence type="ECO:0000313" key="4">
    <source>
        <dbReference type="Proteomes" id="UP000038040"/>
    </source>
</evidence>
<evidence type="ECO:0000313" key="6">
    <source>
        <dbReference type="WBParaSite" id="DME_0000797001-mRNA-1"/>
    </source>
</evidence>
<dbReference type="STRING" id="318479.A0A0N4UJW0"/>
<organism evidence="4 6">
    <name type="scientific">Dracunculus medinensis</name>
    <name type="common">Guinea worm</name>
    <dbReference type="NCBI Taxonomy" id="318479"/>
    <lineage>
        <taxon>Eukaryota</taxon>
        <taxon>Metazoa</taxon>
        <taxon>Ecdysozoa</taxon>
        <taxon>Nematoda</taxon>
        <taxon>Chromadorea</taxon>
        <taxon>Rhabditida</taxon>
        <taxon>Spirurina</taxon>
        <taxon>Dracunculoidea</taxon>
        <taxon>Dracunculidae</taxon>
        <taxon>Dracunculus</taxon>
    </lineage>
</organism>
<feature type="compositionally biased region" description="Basic and acidic residues" evidence="1">
    <location>
        <begin position="67"/>
        <end position="76"/>
    </location>
</feature>
<evidence type="ECO:0000259" key="2">
    <source>
        <dbReference type="Pfam" id="PF08719"/>
    </source>
</evidence>
<evidence type="ECO:0000256" key="1">
    <source>
        <dbReference type="SAM" id="MobiDB-lite"/>
    </source>
</evidence>
<dbReference type="SUPFAM" id="SSF143990">
    <property type="entry name" value="YbiA-like"/>
    <property type="match status" value="1"/>
</dbReference>
<dbReference type="InterPro" id="IPR012816">
    <property type="entry name" value="NADAR"/>
</dbReference>
<dbReference type="InterPro" id="IPR037238">
    <property type="entry name" value="YbiA-like_sf"/>
</dbReference>
<dbReference type="AlphaFoldDB" id="A0A0N4UJW0"/>
<protein>
    <submittedName>
        <fullName evidence="6">DUF1768 domain-containing protein</fullName>
    </submittedName>
</protein>
<proteinExistence type="predicted"/>
<gene>
    <name evidence="3" type="ORF">DME_LOCUS2095</name>
</gene>
<accession>A0A0N4UJW0</accession>
<sequence length="319" mass="36403">MSTPVTLKQMEIAREKAARRNRQADSRLHPLSHSYPFRSYDYRIRPYKAIDFTVDKAGGRQYTSFEGNRKENENRIPLKPLTPPPVEDVPIDVDTDDYKVDPNNIICFAGRQHYLSNLFPIPITVEGHEYPSVEHYYQACKLYTLGGARLASEIRYIVDPGQVKSVAKRLLRSVNVSNEKINEWKRTHGPMLLLHAIAYKFVQNSDLRAKLLETKDAILAHTYERDNLFATGCDREALLEWASSNSGQIIKIPTKLDLSNVIYVPLIGRGKNLLGFINMKVREQLRNFQATHSSSSVDPIMSIAMRTLRLDSPGTEDEK</sequence>
<dbReference type="Proteomes" id="UP000038040">
    <property type="component" value="Unplaced"/>
</dbReference>
<dbReference type="OrthoDB" id="206452at2759"/>
<dbReference type="CDD" id="cd15457">
    <property type="entry name" value="NADAR"/>
    <property type="match status" value="1"/>
</dbReference>